<name>A0A4Y2A585_ARAVE</name>
<dbReference type="EMBL" id="BGPR01000006">
    <property type="protein sequence ID" value="GBL74707.1"/>
    <property type="molecule type" value="Genomic_DNA"/>
</dbReference>
<accession>A0A4Y2A585</accession>
<dbReference type="Proteomes" id="UP000499080">
    <property type="component" value="Unassembled WGS sequence"/>
</dbReference>
<sequence>MKANFHLSPYQLLSGTTGTFSTFMKTSGHSKSRHLTAAYLKQMLGNVLSRMVALSLWRRSDSIYLMVLFFSNYHLEKFSFCTSPSEGFPSTRNHTMGETKLFRYAHPIIPFLHLTYHSSLRNVFKMISSIHAELKI</sequence>
<proteinExistence type="predicted"/>
<gene>
    <name evidence="1" type="ORF">AVEN_243586_1</name>
</gene>
<organism evidence="1 2">
    <name type="scientific">Araneus ventricosus</name>
    <name type="common">Orbweaver spider</name>
    <name type="synonym">Epeira ventricosa</name>
    <dbReference type="NCBI Taxonomy" id="182803"/>
    <lineage>
        <taxon>Eukaryota</taxon>
        <taxon>Metazoa</taxon>
        <taxon>Ecdysozoa</taxon>
        <taxon>Arthropoda</taxon>
        <taxon>Chelicerata</taxon>
        <taxon>Arachnida</taxon>
        <taxon>Araneae</taxon>
        <taxon>Araneomorphae</taxon>
        <taxon>Entelegynae</taxon>
        <taxon>Araneoidea</taxon>
        <taxon>Araneidae</taxon>
        <taxon>Araneus</taxon>
    </lineage>
</organism>
<reference evidence="1 2" key="1">
    <citation type="journal article" date="2019" name="Sci. Rep.">
        <title>Orb-weaving spider Araneus ventricosus genome elucidates the spidroin gene catalogue.</title>
        <authorList>
            <person name="Kono N."/>
            <person name="Nakamura H."/>
            <person name="Ohtoshi R."/>
            <person name="Moran D.A.P."/>
            <person name="Shinohara A."/>
            <person name="Yoshida Y."/>
            <person name="Fujiwara M."/>
            <person name="Mori M."/>
            <person name="Tomita M."/>
            <person name="Arakawa K."/>
        </authorList>
    </citation>
    <scope>NUCLEOTIDE SEQUENCE [LARGE SCALE GENOMIC DNA]</scope>
</reference>
<dbReference type="AlphaFoldDB" id="A0A4Y2A585"/>
<protein>
    <submittedName>
        <fullName evidence="1">Uncharacterized protein</fullName>
    </submittedName>
</protein>
<evidence type="ECO:0000313" key="2">
    <source>
        <dbReference type="Proteomes" id="UP000499080"/>
    </source>
</evidence>
<evidence type="ECO:0000313" key="1">
    <source>
        <dbReference type="EMBL" id="GBL74707.1"/>
    </source>
</evidence>
<comment type="caution">
    <text evidence="1">The sequence shown here is derived from an EMBL/GenBank/DDBJ whole genome shotgun (WGS) entry which is preliminary data.</text>
</comment>
<keyword evidence="2" id="KW-1185">Reference proteome</keyword>